<keyword evidence="1" id="KW-0812">Transmembrane</keyword>
<protein>
    <submittedName>
        <fullName evidence="2">Uncharacterized protein</fullName>
    </submittedName>
</protein>
<feature type="transmembrane region" description="Helical" evidence="1">
    <location>
        <begin position="65"/>
        <end position="84"/>
    </location>
</feature>
<sequence length="182" mass="18679">MERKYVREFAGRGVVVGACAVAPGLGSGVASTGEVVSSLQLRSLFALSIAEVHGVSDGEDERLRMLIGVALYVIGSAAIPRVAARTGPHWGRRAVAKVPVARLREINGLLGPNFVTKHGTKQGIVVLGQVAPLGFGAVIGGSATAALAALHVWTARRAFGPPPASWPSPTLTAQIASEDSLG</sequence>
<dbReference type="Proteomes" id="UP001183824">
    <property type="component" value="Unassembled WGS sequence"/>
</dbReference>
<dbReference type="EMBL" id="JAVREZ010000012">
    <property type="protein sequence ID" value="MDT0484616.1"/>
    <property type="molecule type" value="Genomic_DNA"/>
</dbReference>
<evidence type="ECO:0000313" key="3">
    <source>
        <dbReference type="Proteomes" id="UP001183824"/>
    </source>
</evidence>
<proteinExistence type="predicted"/>
<organism evidence="2 3">
    <name type="scientific">Streptomyces doebereineriae</name>
    <dbReference type="NCBI Taxonomy" id="3075528"/>
    <lineage>
        <taxon>Bacteria</taxon>
        <taxon>Bacillati</taxon>
        <taxon>Actinomycetota</taxon>
        <taxon>Actinomycetes</taxon>
        <taxon>Kitasatosporales</taxon>
        <taxon>Streptomycetaceae</taxon>
        <taxon>Streptomyces</taxon>
    </lineage>
</organism>
<keyword evidence="1" id="KW-0472">Membrane</keyword>
<evidence type="ECO:0000313" key="2">
    <source>
        <dbReference type="EMBL" id="MDT0484616.1"/>
    </source>
</evidence>
<comment type="caution">
    <text evidence="2">The sequence shown here is derived from an EMBL/GenBank/DDBJ whole genome shotgun (WGS) entry which is preliminary data.</text>
</comment>
<name>A0ABU2VGB6_9ACTN</name>
<evidence type="ECO:0000256" key="1">
    <source>
        <dbReference type="SAM" id="Phobius"/>
    </source>
</evidence>
<accession>A0ABU2VGB6</accession>
<dbReference type="RefSeq" id="WP_311717469.1">
    <property type="nucleotide sequence ID" value="NZ_JAVREZ010000012.1"/>
</dbReference>
<reference evidence="3" key="1">
    <citation type="submission" date="2023-07" db="EMBL/GenBank/DDBJ databases">
        <title>30 novel species of actinomycetes from the DSMZ collection.</title>
        <authorList>
            <person name="Nouioui I."/>
        </authorList>
    </citation>
    <scope>NUCLEOTIDE SEQUENCE [LARGE SCALE GENOMIC DNA]</scope>
    <source>
        <strain evidence="3">DSM 41640</strain>
    </source>
</reference>
<keyword evidence="1" id="KW-1133">Transmembrane helix</keyword>
<gene>
    <name evidence="2" type="ORF">RNB18_31275</name>
</gene>
<keyword evidence="3" id="KW-1185">Reference proteome</keyword>